<evidence type="ECO:0000313" key="1">
    <source>
        <dbReference type="EMBL" id="SAI67464.1"/>
    </source>
</evidence>
<accession>A0A157SAT3</accession>
<evidence type="ECO:0000313" key="2">
    <source>
        <dbReference type="Proteomes" id="UP000076848"/>
    </source>
</evidence>
<reference evidence="1 2" key="1">
    <citation type="submission" date="2016-04" db="EMBL/GenBank/DDBJ databases">
        <authorList>
            <consortium name="Pathogen Informatics"/>
        </authorList>
    </citation>
    <scope>NUCLEOTIDE SEQUENCE [LARGE SCALE GENOMIC DNA]</scope>
    <source>
        <strain evidence="1 2">H050680373</strain>
    </source>
</reference>
<dbReference type="RefSeq" id="WP_156513306.1">
    <property type="nucleotide sequence ID" value="NZ_FKIF01000002.1"/>
</dbReference>
<dbReference type="OrthoDB" id="5289162at2"/>
<keyword evidence="2" id="KW-1185">Reference proteome</keyword>
<protein>
    <submittedName>
        <fullName evidence="1">Outer membrane porin protein</fullName>
    </submittedName>
</protein>
<gene>
    <name evidence="1" type="ORF">SAMEA3906486_01529</name>
</gene>
<dbReference type="Gene3D" id="2.40.160.10">
    <property type="entry name" value="Porin"/>
    <property type="match status" value="1"/>
</dbReference>
<proteinExistence type="predicted"/>
<dbReference type="EMBL" id="FKIF01000002">
    <property type="protein sequence ID" value="SAI67464.1"/>
    <property type="molecule type" value="Genomic_DNA"/>
</dbReference>
<dbReference type="AlphaFoldDB" id="A0A157SAT3"/>
<sequence length="45" mass="4964">MIALGSTYDLSKRTDLYACAAYGNSYAFREDVKGTAMAVGIRHKF</sequence>
<dbReference type="InterPro" id="IPR023614">
    <property type="entry name" value="Porin_dom_sf"/>
</dbReference>
<name>A0A157SAT3_9BORD</name>
<organism evidence="1 2">
    <name type="scientific">Bordetella ansorpii</name>
    <dbReference type="NCBI Taxonomy" id="288768"/>
    <lineage>
        <taxon>Bacteria</taxon>
        <taxon>Pseudomonadati</taxon>
        <taxon>Pseudomonadota</taxon>
        <taxon>Betaproteobacteria</taxon>
        <taxon>Burkholderiales</taxon>
        <taxon>Alcaligenaceae</taxon>
        <taxon>Bordetella</taxon>
    </lineage>
</organism>
<dbReference type="STRING" id="288768.SAMEA3906486_01529"/>
<dbReference type="SUPFAM" id="SSF56935">
    <property type="entry name" value="Porins"/>
    <property type="match status" value="1"/>
</dbReference>
<dbReference type="Proteomes" id="UP000076848">
    <property type="component" value="Unassembled WGS sequence"/>
</dbReference>